<dbReference type="RefSeq" id="XP_001879893.1">
    <property type="nucleotide sequence ID" value="XM_001879858.1"/>
</dbReference>
<gene>
    <name evidence="1" type="ORF">LACBIDRAFT_325978</name>
</gene>
<evidence type="ECO:0000313" key="2">
    <source>
        <dbReference type="Proteomes" id="UP000001194"/>
    </source>
</evidence>
<dbReference type="Proteomes" id="UP000001194">
    <property type="component" value="Unassembled WGS sequence"/>
</dbReference>
<dbReference type="EMBL" id="DS547099">
    <property type="protein sequence ID" value="EDR09544.1"/>
    <property type="molecule type" value="Genomic_DNA"/>
</dbReference>
<dbReference type="GeneID" id="6075709"/>
<protein>
    <submittedName>
        <fullName evidence="1">Predicted protein</fullName>
    </submittedName>
</protein>
<evidence type="ECO:0000313" key="1">
    <source>
        <dbReference type="EMBL" id="EDR09544.1"/>
    </source>
</evidence>
<sequence>MGLTVASNAYRVLGCQISYDIPASLQRFMTLVVRTSNQLLGNLQAAATPHDQEKQSDHHLDISSPFCALTLEESHVIIDESATDTDFVRPSGMPSNGRLVDRTRTAALLLQNLPLPCSALGVMKSSPCFKGCMTTIQRFEGV</sequence>
<proteinExistence type="predicted"/>
<keyword evidence="2" id="KW-1185">Reference proteome</keyword>
<name>B0D6W0_LACBS</name>
<organism evidence="2">
    <name type="scientific">Laccaria bicolor (strain S238N-H82 / ATCC MYA-4686)</name>
    <name type="common">Bicoloured deceiver</name>
    <name type="synonym">Laccaria laccata var. bicolor</name>
    <dbReference type="NCBI Taxonomy" id="486041"/>
    <lineage>
        <taxon>Eukaryota</taxon>
        <taxon>Fungi</taxon>
        <taxon>Dikarya</taxon>
        <taxon>Basidiomycota</taxon>
        <taxon>Agaricomycotina</taxon>
        <taxon>Agaricomycetes</taxon>
        <taxon>Agaricomycetidae</taxon>
        <taxon>Agaricales</taxon>
        <taxon>Agaricineae</taxon>
        <taxon>Hydnangiaceae</taxon>
        <taxon>Laccaria</taxon>
    </lineage>
</organism>
<reference evidence="1 2" key="1">
    <citation type="journal article" date="2008" name="Nature">
        <title>The genome of Laccaria bicolor provides insights into mycorrhizal symbiosis.</title>
        <authorList>
            <person name="Martin F."/>
            <person name="Aerts A."/>
            <person name="Ahren D."/>
            <person name="Brun A."/>
            <person name="Danchin E.G.J."/>
            <person name="Duchaussoy F."/>
            <person name="Gibon J."/>
            <person name="Kohler A."/>
            <person name="Lindquist E."/>
            <person name="Pereda V."/>
            <person name="Salamov A."/>
            <person name="Shapiro H.J."/>
            <person name="Wuyts J."/>
            <person name="Blaudez D."/>
            <person name="Buee M."/>
            <person name="Brokstein P."/>
            <person name="Canbaeck B."/>
            <person name="Cohen D."/>
            <person name="Courty P.E."/>
            <person name="Coutinho P.M."/>
            <person name="Delaruelle C."/>
            <person name="Detter J.C."/>
            <person name="Deveau A."/>
            <person name="DiFazio S."/>
            <person name="Duplessis S."/>
            <person name="Fraissinet-Tachet L."/>
            <person name="Lucic E."/>
            <person name="Frey-Klett P."/>
            <person name="Fourrey C."/>
            <person name="Feussner I."/>
            <person name="Gay G."/>
            <person name="Grimwood J."/>
            <person name="Hoegger P.J."/>
            <person name="Jain P."/>
            <person name="Kilaru S."/>
            <person name="Labbe J."/>
            <person name="Lin Y.C."/>
            <person name="Legue V."/>
            <person name="Le Tacon F."/>
            <person name="Marmeisse R."/>
            <person name="Melayah D."/>
            <person name="Montanini B."/>
            <person name="Muratet M."/>
            <person name="Nehls U."/>
            <person name="Niculita-Hirzel H."/>
            <person name="Oudot-Le Secq M.P."/>
            <person name="Peter M."/>
            <person name="Quesneville H."/>
            <person name="Rajashekar B."/>
            <person name="Reich M."/>
            <person name="Rouhier N."/>
            <person name="Schmutz J."/>
            <person name="Yin T."/>
            <person name="Chalot M."/>
            <person name="Henrissat B."/>
            <person name="Kuees U."/>
            <person name="Lucas S."/>
            <person name="Van de Peer Y."/>
            <person name="Podila G.K."/>
            <person name="Polle A."/>
            <person name="Pukkila P.J."/>
            <person name="Richardson P.M."/>
            <person name="Rouze P."/>
            <person name="Sanders I.R."/>
            <person name="Stajich J.E."/>
            <person name="Tunlid A."/>
            <person name="Tuskan G."/>
            <person name="Grigoriev I.V."/>
        </authorList>
    </citation>
    <scope>NUCLEOTIDE SEQUENCE [LARGE SCALE GENOMIC DNA]</scope>
    <source>
        <strain evidence="2">S238N-H82 / ATCC MYA-4686</strain>
    </source>
</reference>
<dbReference type="InParanoid" id="B0D6W0"/>
<accession>B0D6W0</accession>
<dbReference type="KEGG" id="lbc:LACBIDRAFT_325978"/>
<dbReference type="HOGENOM" id="CLU_1816123_0_0_1"/>
<dbReference type="AlphaFoldDB" id="B0D6W0"/>